<evidence type="ECO:0000313" key="2">
    <source>
        <dbReference type="Proteomes" id="UP000198324"/>
    </source>
</evidence>
<evidence type="ECO:0000313" key="1">
    <source>
        <dbReference type="EMBL" id="SNS06063.1"/>
    </source>
</evidence>
<organism evidence="1 2">
    <name type="scientific">Humidesulfovibrio mexicanus</name>
    <dbReference type="NCBI Taxonomy" id="147047"/>
    <lineage>
        <taxon>Bacteria</taxon>
        <taxon>Pseudomonadati</taxon>
        <taxon>Thermodesulfobacteriota</taxon>
        <taxon>Desulfovibrionia</taxon>
        <taxon>Desulfovibrionales</taxon>
        <taxon>Desulfovibrionaceae</taxon>
        <taxon>Humidesulfovibrio</taxon>
    </lineage>
</organism>
<name>A0A239BG61_9BACT</name>
<accession>A0A239BG61</accession>
<sequence length="94" mass="10459">MGLYKEMPRTVRAVDAETVFAQATTAWGNLPTWFRAAYEDGDVLIGATRILLHLDKGNWLEVSSGDYIICDGDRAFRVISAAKFQTAYKLVTEA</sequence>
<dbReference type="OrthoDB" id="5688154at2"/>
<dbReference type="EMBL" id="FZOC01000005">
    <property type="protein sequence ID" value="SNS06063.1"/>
    <property type="molecule type" value="Genomic_DNA"/>
</dbReference>
<gene>
    <name evidence="1" type="ORF">SAMN04488503_2504</name>
</gene>
<protein>
    <submittedName>
        <fullName evidence="1">Uncharacterized protein</fullName>
    </submittedName>
</protein>
<dbReference type="AlphaFoldDB" id="A0A239BG61"/>
<dbReference type="RefSeq" id="WP_089274720.1">
    <property type="nucleotide sequence ID" value="NZ_FZOC01000005.1"/>
</dbReference>
<proteinExistence type="predicted"/>
<keyword evidence="2" id="KW-1185">Reference proteome</keyword>
<dbReference type="Proteomes" id="UP000198324">
    <property type="component" value="Unassembled WGS sequence"/>
</dbReference>
<reference evidence="1 2" key="1">
    <citation type="submission" date="2017-06" db="EMBL/GenBank/DDBJ databases">
        <authorList>
            <person name="Kim H.J."/>
            <person name="Triplett B.A."/>
        </authorList>
    </citation>
    <scope>NUCLEOTIDE SEQUENCE [LARGE SCALE GENOMIC DNA]</scope>
    <source>
        <strain evidence="1 2">DSM 13116</strain>
    </source>
</reference>